<dbReference type="InterPro" id="IPR008927">
    <property type="entry name" value="6-PGluconate_DH-like_C_sf"/>
</dbReference>
<dbReference type="InterPro" id="IPR013332">
    <property type="entry name" value="KPR_N"/>
</dbReference>
<dbReference type="PANTHER" id="PTHR21708">
    <property type="entry name" value="PROBABLE 2-DEHYDROPANTOATE 2-REDUCTASE"/>
    <property type="match status" value="1"/>
</dbReference>
<proteinExistence type="predicted"/>
<dbReference type="InterPro" id="IPR051402">
    <property type="entry name" value="KPR-Related"/>
</dbReference>
<name>A0ABT9MQ79_9ACTN</name>
<dbReference type="InterPro" id="IPR013328">
    <property type="entry name" value="6PGD_dom2"/>
</dbReference>
<evidence type="ECO:0000313" key="3">
    <source>
        <dbReference type="EMBL" id="MDP9793236.1"/>
    </source>
</evidence>
<reference evidence="3 4" key="1">
    <citation type="submission" date="2023-07" db="EMBL/GenBank/DDBJ databases">
        <title>Sequencing the genomes of 1000 actinobacteria strains.</title>
        <authorList>
            <person name="Klenk H.-P."/>
        </authorList>
    </citation>
    <scope>NUCLEOTIDE SEQUENCE [LARGE SCALE GENOMIC DNA]</scope>
    <source>
        <strain evidence="3 4">DSM 44710</strain>
    </source>
</reference>
<dbReference type="Pfam" id="PF08546">
    <property type="entry name" value="ApbA_C"/>
    <property type="match status" value="1"/>
</dbReference>
<evidence type="ECO:0000259" key="2">
    <source>
        <dbReference type="Pfam" id="PF08546"/>
    </source>
</evidence>
<feature type="domain" description="Ketopantoate reductase N-terminal" evidence="1">
    <location>
        <begin position="3"/>
        <end position="104"/>
    </location>
</feature>
<comment type="caution">
    <text evidence="3">The sequence shown here is derived from an EMBL/GenBank/DDBJ whole genome shotgun (WGS) entry which is preliminary data.</text>
</comment>
<keyword evidence="3" id="KW-0560">Oxidoreductase</keyword>
<feature type="domain" description="Ketopantoate reductase C-terminal" evidence="2">
    <location>
        <begin position="197"/>
        <end position="315"/>
    </location>
</feature>
<dbReference type="Pfam" id="PF02558">
    <property type="entry name" value="ApbA"/>
    <property type="match status" value="1"/>
</dbReference>
<dbReference type="SUPFAM" id="SSF48179">
    <property type="entry name" value="6-phosphogluconate dehydrogenase C-terminal domain-like"/>
    <property type="match status" value="1"/>
</dbReference>
<organism evidence="3 4">
    <name type="scientific">Catenuloplanes nepalensis</name>
    <dbReference type="NCBI Taxonomy" id="587533"/>
    <lineage>
        <taxon>Bacteria</taxon>
        <taxon>Bacillati</taxon>
        <taxon>Actinomycetota</taxon>
        <taxon>Actinomycetes</taxon>
        <taxon>Micromonosporales</taxon>
        <taxon>Micromonosporaceae</taxon>
        <taxon>Catenuloplanes</taxon>
    </lineage>
</organism>
<dbReference type="Gene3D" id="3.40.50.720">
    <property type="entry name" value="NAD(P)-binding Rossmann-like Domain"/>
    <property type="match status" value="1"/>
</dbReference>
<dbReference type="Gene3D" id="1.10.1040.10">
    <property type="entry name" value="N-(1-d-carboxylethyl)-l-norvaline Dehydrogenase, domain 2"/>
    <property type="match status" value="1"/>
</dbReference>
<dbReference type="GO" id="GO:0008677">
    <property type="term" value="F:2-dehydropantoate 2-reductase activity"/>
    <property type="evidence" value="ECO:0007669"/>
    <property type="project" value="UniProtKB-EC"/>
</dbReference>
<dbReference type="Proteomes" id="UP001240984">
    <property type="component" value="Unassembled WGS sequence"/>
</dbReference>
<dbReference type="InterPro" id="IPR013752">
    <property type="entry name" value="KPA_reductase"/>
</dbReference>
<keyword evidence="4" id="KW-1185">Reference proteome</keyword>
<sequence>MKVAVLGAGAIGAFVGASLCRAGVDVHLIARGEHLTALRADGVHVISPRGSFRARPPATGDPAEVGPSDYVFLGLKAHAYAASGPLVAPLLGPHTALIAAQNGIPWWYFHRLDGPYRDHRIEAVDPGGETSAVLAPDRAIGCVAYPATVIERPGVIRHLEGTRFAIGEPDGTISRRCLDFSAAMVAGGLKCPVEPRLRDDIWIKLIGNVALNPISALTRGTLAQMCEHAGVRAVIAALMAETLDVAARVGARPEISIERRIDGARRVGHHRTSMLQDLELGRPLELAAIVAAVVELADLTGAPAPTLRAVHALTDLLAAVPGRAT</sequence>
<evidence type="ECO:0000259" key="1">
    <source>
        <dbReference type="Pfam" id="PF02558"/>
    </source>
</evidence>
<dbReference type="InterPro" id="IPR036291">
    <property type="entry name" value="NAD(P)-bd_dom_sf"/>
</dbReference>
<evidence type="ECO:0000313" key="4">
    <source>
        <dbReference type="Proteomes" id="UP001240984"/>
    </source>
</evidence>
<dbReference type="RefSeq" id="WP_306828258.1">
    <property type="nucleotide sequence ID" value="NZ_JAUSRA010000001.1"/>
</dbReference>
<dbReference type="EMBL" id="JAUSRA010000001">
    <property type="protein sequence ID" value="MDP9793236.1"/>
    <property type="molecule type" value="Genomic_DNA"/>
</dbReference>
<gene>
    <name evidence="3" type="ORF">J2S43_001748</name>
</gene>
<dbReference type="NCBIfam" id="NF005089">
    <property type="entry name" value="PRK06522.1-4"/>
    <property type="match status" value="1"/>
</dbReference>
<dbReference type="SUPFAM" id="SSF51735">
    <property type="entry name" value="NAD(P)-binding Rossmann-fold domains"/>
    <property type="match status" value="1"/>
</dbReference>
<dbReference type="EC" id="1.1.1.169" evidence="3"/>
<accession>A0ABT9MQ79</accession>
<dbReference type="PANTHER" id="PTHR21708:SF45">
    <property type="entry name" value="2-DEHYDROPANTOATE 2-REDUCTASE"/>
    <property type="match status" value="1"/>
</dbReference>
<protein>
    <submittedName>
        <fullName evidence="3">2-dehydropantoate 2-reductase</fullName>
        <ecNumber evidence="3">1.1.1.169</ecNumber>
    </submittedName>
</protein>